<dbReference type="GeneTree" id="ENSGT00390000003748"/>
<keyword evidence="5" id="KW-1185">Reference proteome</keyword>
<evidence type="ECO:0000259" key="3">
    <source>
        <dbReference type="Pfam" id="PF12937"/>
    </source>
</evidence>
<dbReference type="PANTHER" id="PTHR13318">
    <property type="entry name" value="PARTNER OF PAIRED, ISOFORM B-RELATED"/>
    <property type="match status" value="1"/>
</dbReference>
<dbReference type="STRING" id="8010.ENSELUP00000002315"/>
<evidence type="ECO:0000256" key="2">
    <source>
        <dbReference type="SAM" id="MobiDB-lite"/>
    </source>
</evidence>
<sequence>MDPSNMDPSNMDPSNMDPSNMDPSNMDPSNMDPSNMDPSNMDPSNMDPSNMEHVEPSLKLSITQLNQECLLHLFSFLDKESRRSLSLTCCRLRDVYLDPCLWTLLQFHSPSELRRANYVLGPSLRRLDITWLSSRVKVCNVEDWLKTQFQKDLCSKHDTLVSKFLERVCSMCPNLQFLTLSGCGHISDQEVTRVLQCCSQLRCLRLENCVRVTDRTLQALVLHGAALHQFTVDFCRNVTQEGLLVVRERRPDIRLSAERSAGMIPDIKPDKKTQRPLRRTLLQKVLMFS</sequence>
<evidence type="ECO:0000256" key="1">
    <source>
        <dbReference type="ARBA" id="ARBA00022614"/>
    </source>
</evidence>
<reference evidence="4" key="4">
    <citation type="submission" date="2025-09" db="UniProtKB">
        <authorList>
            <consortium name="Ensembl"/>
        </authorList>
    </citation>
    <scope>IDENTIFICATION</scope>
</reference>
<dbReference type="PANTHER" id="PTHR13318:SF190">
    <property type="entry name" value="PARTNER OF PAIRED, ISOFORM B"/>
    <property type="match status" value="1"/>
</dbReference>
<dbReference type="Gene3D" id="3.80.10.10">
    <property type="entry name" value="Ribonuclease Inhibitor"/>
    <property type="match status" value="1"/>
</dbReference>
<organism evidence="4 5">
    <name type="scientific">Esox lucius</name>
    <name type="common">Northern pike</name>
    <dbReference type="NCBI Taxonomy" id="8010"/>
    <lineage>
        <taxon>Eukaryota</taxon>
        <taxon>Metazoa</taxon>
        <taxon>Chordata</taxon>
        <taxon>Craniata</taxon>
        <taxon>Vertebrata</taxon>
        <taxon>Euteleostomi</taxon>
        <taxon>Actinopterygii</taxon>
        <taxon>Neopterygii</taxon>
        <taxon>Teleostei</taxon>
        <taxon>Protacanthopterygii</taxon>
        <taxon>Esociformes</taxon>
        <taxon>Esocidae</taxon>
        <taxon>Esox</taxon>
    </lineage>
</organism>
<name>A0A3P8XCF9_ESOLU</name>
<dbReference type="AlphaFoldDB" id="A0A3P8XCF9"/>
<feature type="region of interest" description="Disordered" evidence="2">
    <location>
        <begin position="1"/>
        <end position="53"/>
    </location>
</feature>
<evidence type="ECO:0000313" key="4">
    <source>
        <dbReference type="Ensembl" id="ENSELUP00000002315.3"/>
    </source>
</evidence>
<dbReference type="InterPro" id="IPR032675">
    <property type="entry name" value="LRR_dom_sf"/>
</dbReference>
<dbReference type="CDD" id="cd22129">
    <property type="entry name" value="F-box_FBXL22"/>
    <property type="match status" value="1"/>
</dbReference>
<dbReference type="Ensembl" id="ENSELUT00000015910.3">
    <property type="protein sequence ID" value="ENSELUP00000002315.3"/>
    <property type="gene ID" value="ENSELUG00000003676.3"/>
</dbReference>
<feature type="compositionally biased region" description="Polar residues" evidence="2">
    <location>
        <begin position="1"/>
        <end position="48"/>
    </location>
</feature>
<gene>
    <name evidence="4" type="primary">FBXL22</name>
</gene>
<dbReference type="OMA" id="CAHVNDD"/>
<reference evidence="4" key="2">
    <citation type="submission" date="2020-02" db="EMBL/GenBank/DDBJ databases">
        <title>Esox lucius (northern pike) genome, fEsoLuc1, primary haplotype.</title>
        <authorList>
            <person name="Myers G."/>
            <person name="Karagic N."/>
            <person name="Meyer A."/>
            <person name="Pippel M."/>
            <person name="Reichard M."/>
            <person name="Winkler S."/>
            <person name="Tracey A."/>
            <person name="Sims Y."/>
            <person name="Howe K."/>
            <person name="Rhie A."/>
            <person name="Formenti G."/>
            <person name="Durbin R."/>
            <person name="Fedrigo O."/>
            <person name="Jarvis E.D."/>
        </authorList>
    </citation>
    <scope>NUCLEOTIDE SEQUENCE [LARGE SCALE GENOMIC DNA]</scope>
</reference>
<dbReference type="Bgee" id="ENSELUG00000003676">
    <property type="expression patterns" value="Expressed in heart and 3 other cell types or tissues"/>
</dbReference>
<evidence type="ECO:0000313" key="5">
    <source>
        <dbReference type="Proteomes" id="UP000265140"/>
    </source>
</evidence>
<protein>
    <recommendedName>
        <fullName evidence="3">F-box domain-containing protein</fullName>
    </recommendedName>
</protein>
<accession>A0A3P8XCF9</accession>
<dbReference type="GeneID" id="105007059"/>
<dbReference type="SMART" id="SM00367">
    <property type="entry name" value="LRR_CC"/>
    <property type="match status" value="2"/>
</dbReference>
<feature type="domain" description="F-box" evidence="3">
    <location>
        <begin position="68"/>
        <end position="103"/>
    </location>
</feature>
<dbReference type="InterPro" id="IPR006553">
    <property type="entry name" value="Leu-rich_rpt_Cys-con_subtyp"/>
</dbReference>
<dbReference type="GO" id="GO:0031146">
    <property type="term" value="P:SCF-dependent proteasomal ubiquitin-dependent protein catabolic process"/>
    <property type="evidence" value="ECO:0007669"/>
    <property type="project" value="TreeGrafter"/>
</dbReference>
<proteinExistence type="predicted"/>
<dbReference type="InParanoid" id="A0A3P8XCF9"/>
<dbReference type="InterPro" id="IPR001810">
    <property type="entry name" value="F-box_dom"/>
</dbReference>
<reference evidence="4" key="3">
    <citation type="submission" date="2025-08" db="UniProtKB">
        <authorList>
            <consortium name="Ensembl"/>
        </authorList>
    </citation>
    <scope>IDENTIFICATION</scope>
</reference>
<dbReference type="RefSeq" id="XP_019912212.3">
    <property type="nucleotide sequence ID" value="XM_020056653.3"/>
</dbReference>
<keyword evidence="1" id="KW-0433">Leucine-rich repeat</keyword>
<reference evidence="5" key="1">
    <citation type="journal article" date="2014" name="PLoS ONE">
        <title>The genome and linkage map of the northern pike (Esox lucius): conserved synteny revealed between the salmonid sister group and the Neoteleostei.</title>
        <authorList>
            <person name="Rondeau E.B."/>
            <person name="Minkley D.R."/>
            <person name="Leong J.S."/>
            <person name="Messmer A.M."/>
            <person name="Jantzen J.R."/>
            <person name="von Schalburg K.R."/>
            <person name="Lemon C."/>
            <person name="Bird N.H."/>
            <person name="Koop B.F."/>
        </authorList>
    </citation>
    <scope>NUCLEOTIDE SEQUENCE</scope>
</reference>
<dbReference type="SUPFAM" id="SSF52047">
    <property type="entry name" value="RNI-like"/>
    <property type="match status" value="1"/>
</dbReference>
<dbReference type="GO" id="GO:0019005">
    <property type="term" value="C:SCF ubiquitin ligase complex"/>
    <property type="evidence" value="ECO:0007669"/>
    <property type="project" value="TreeGrafter"/>
</dbReference>
<dbReference type="Pfam" id="PF12937">
    <property type="entry name" value="F-box-like"/>
    <property type="match status" value="1"/>
</dbReference>
<dbReference type="Proteomes" id="UP000265140">
    <property type="component" value="Chromosome 19"/>
</dbReference>